<sequence length="63" mass="7208">RVLEKQATSRTFKWLIAPTISKLQRNLEPSLSNQIAMMFKQEVMVIGDITSTMEDLVKTLIVN</sequence>
<dbReference type="EMBL" id="JASCZI010257473">
    <property type="protein sequence ID" value="MED6215655.1"/>
    <property type="molecule type" value="Genomic_DNA"/>
</dbReference>
<name>A0ABU6Z0B3_9FABA</name>
<evidence type="ECO:0000313" key="1">
    <source>
        <dbReference type="EMBL" id="MED6215655.1"/>
    </source>
</evidence>
<dbReference type="Proteomes" id="UP001341840">
    <property type="component" value="Unassembled WGS sequence"/>
</dbReference>
<comment type="caution">
    <text evidence="1">The sequence shown here is derived from an EMBL/GenBank/DDBJ whole genome shotgun (WGS) entry which is preliminary data.</text>
</comment>
<protein>
    <submittedName>
        <fullName evidence="1">Uncharacterized protein</fullName>
    </submittedName>
</protein>
<organism evidence="1 2">
    <name type="scientific">Stylosanthes scabra</name>
    <dbReference type="NCBI Taxonomy" id="79078"/>
    <lineage>
        <taxon>Eukaryota</taxon>
        <taxon>Viridiplantae</taxon>
        <taxon>Streptophyta</taxon>
        <taxon>Embryophyta</taxon>
        <taxon>Tracheophyta</taxon>
        <taxon>Spermatophyta</taxon>
        <taxon>Magnoliopsida</taxon>
        <taxon>eudicotyledons</taxon>
        <taxon>Gunneridae</taxon>
        <taxon>Pentapetalae</taxon>
        <taxon>rosids</taxon>
        <taxon>fabids</taxon>
        <taxon>Fabales</taxon>
        <taxon>Fabaceae</taxon>
        <taxon>Papilionoideae</taxon>
        <taxon>50 kb inversion clade</taxon>
        <taxon>dalbergioids sensu lato</taxon>
        <taxon>Dalbergieae</taxon>
        <taxon>Pterocarpus clade</taxon>
        <taxon>Stylosanthes</taxon>
    </lineage>
</organism>
<feature type="non-terminal residue" evidence="1">
    <location>
        <position position="1"/>
    </location>
</feature>
<evidence type="ECO:0000313" key="2">
    <source>
        <dbReference type="Proteomes" id="UP001341840"/>
    </source>
</evidence>
<gene>
    <name evidence="1" type="ORF">PIB30_116051</name>
</gene>
<proteinExistence type="predicted"/>
<accession>A0ABU6Z0B3</accession>
<feature type="non-terminal residue" evidence="1">
    <location>
        <position position="63"/>
    </location>
</feature>
<reference evidence="1 2" key="1">
    <citation type="journal article" date="2023" name="Plants (Basel)">
        <title>Bridging the Gap: Combining Genomics and Transcriptomics Approaches to Understand Stylosanthes scabra, an Orphan Legume from the Brazilian Caatinga.</title>
        <authorList>
            <person name="Ferreira-Neto J.R.C."/>
            <person name="da Silva M.D."/>
            <person name="Binneck E."/>
            <person name="de Melo N.F."/>
            <person name="da Silva R.H."/>
            <person name="de Melo A.L.T.M."/>
            <person name="Pandolfi V."/>
            <person name="Bustamante F.O."/>
            <person name="Brasileiro-Vidal A.C."/>
            <person name="Benko-Iseppon A.M."/>
        </authorList>
    </citation>
    <scope>NUCLEOTIDE SEQUENCE [LARGE SCALE GENOMIC DNA]</scope>
    <source>
        <tissue evidence="1">Leaves</tissue>
    </source>
</reference>
<keyword evidence="2" id="KW-1185">Reference proteome</keyword>